<name>A0A2U1T4Y4_9CORY</name>
<evidence type="ECO:0000313" key="2">
    <source>
        <dbReference type="EMBL" id="PWC01061.1"/>
    </source>
</evidence>
<reference evidence="3" key="1">
    <citation type="submission" date="2018-04" db="EMBL/GenBank/DDBJ databases">
        <authorList>
            <person name="Liu S."/>
            <person name="Wang Z."/>
            <person name="Li J."/>
        </authorList>
    </citation>
    <scope>NUCLEOTIDE SEQUENCE [LARGE SCALE GENOMIC DNA]</scope>
    <source>
        <strain evidence="3">2189</strain>
    </source>
</reference>
<comment type="caution">
    <text evidence="2">The sequence shown here is derived from an EMBL/GenBank/DDBJ whole genome shotgun (WGS) entry which is preliminary data.</text>
</comment>
<dbReference type="InterPro" id="IPR016566">
    <property type="entry name" value="UCP010219"/>
</dbReference>
<protein>
    <submittedName>
        <fullName evidence="2">DUF3159 domain-containing protein</fullName>
    </submittedName>
</protein>
<feature type="transmembrane region" description="Helical" evidence="1">
    <location>
        <begin position="78"/>
        <end position="105"/>
    </location>
</feature>
<feature type="transmembrane region" description="Helical" evidence="1">
    <location>
        <begin position="156"/>
        <end position="180"/>
    </location>
</feature>
<dbReference type="PIRSF" id="PIRSF010219">
    <property type="entry name" value="UCP010219"/>
    <property type="match status" value="1"/>
</dbReference>
<dbReference type="EMBL" id="QEEZ01000020">
    <property type="protein sequence ID" value="PWC01061.1"/>
    <property type="molecule type" value="Genomic_DNA"/>
</dbReference>
<dbReference type="RefSeq" id="WP_108432559.1">
    <property type="nucleotide sequence ID" value="NZ_CP026947.1"/>
</dbReference>
<dbReference type="AlphaFoldDB" id="A0A2U1T4Y4"/>
<accession>A0A2U1T4Y4</accession>
<evidence type="ECO:0000313" key="3">
    <source>
        <dbReference type="Proteomes" id="UP000244989"/>
    </source>
</evidence>
<dbReference type="Proteomes" id="UP000244989">
    <property type="component" value="Unassembled WGS sequence"/>
</dbReference>
<keyword evidence="1" id="KW-1133">Transmembrane helix</keyword>
<organism evidence="2 3">
    <name type="scientific">Corynebacterium yudongzhengii</name>
    <dbReference type="NCBI Taxonomy" id="2080740"/>
    <lineage>
        <taxon>Bacteria</taxon>
        <taxon>Bacillati</taxon>
        <taxon>Actinomycetota</taxon>
        <taxon>Actinomycetes</taxon>
        <taxon>Mycobacteriales</taxon>
        <taxon>Corynebacteriaceae</taxon>
        <taxon>Corynebacterium</taxon>
    </lineage>
</organism>
<feature type="transmembrane region" description="Helical" evidence="1">
    <location>
        <begin position="55"/>
        <end position="72"/>
    </location>
</feature>
<sequence length="197" mass="21215">MGGITGLIASTLPILVLVPINNYYGLTPALLAALGVAVVIFIWRAARKESLQPAFNALFGVVIGAVVAWLTGDARGYFLYGIWVSLLLFVVAMISIVVRWPLVGVVWKGLNGEDMSWRSVPAARRAYAVATAGWAVVFIARFIVQNALYNDEATGALAAARILMGWPLTGLVLILTIWMVRRANAAVDKNGAEAHEH</sequence>
<gene>
    <name evidence="2" type="ORF">DF222_09540</name>
</gene>
<evidence type="ECO:0000256" key="1">
    <source>
        <dbReference type="SAM" id="Phobius"/>
    </source>
</evidence>
<feature type="transmembrane region" description="Helical" evidence="1">
    <location>
        <begin position="23"/>
        <end position="43"/>
    </location>
</feature>
<keyword evidence="1" id="KW-0472">Membrane</keyword>
<feature type="transmembrane region" description="Helical" evidence="1">
    <location>
        <begin position="126"/>
        <end position="144"/>
    </location>
</feature>
<dbReference type="KEGG" id="cyz:C3B44_04865"/>
<dbReference type="OrthoDB" id="5244221at2"/>
<keyword evidence="1" id="KW-0812">Transmembrane</keyword>
<keyword evidence="3" id="KW-1185">Reference proteome</keyword>
<dbReference type="Pfam" id="PF11361">
    <property type="entry name" value="DUF3159"/>
    <property type="match status" value="1"/>
</dbReference>
<proteinExistence type="predicted"/>